<dbReference type="Proteomes" id="UP000440978">
    <property type="component" value="Unassembled WGS sequence"/>
</dbReference>
<evidence type="ECO:0000256" key="1">
    <source>
        <dbReference type="ARBA" id="ARBA00022490"/>
    </source>
</evidence>
<dbReference type="PANTHER" id="PTHR33231">
    <property type="entry name" value="30S RIBOSOMAL PROTEIN"/>
    <property type="match status" value="1"/>
</dbReference>
<dbReference type="InterPro" id="IPR036567">
    <property type="entry name" value="RHF-like"/>
</dbReference>
<dbReference type="AlphaFoldDB" id="A0A6N8CU48"/>
<comment type="similarity">
    <text evidence="6">Belongs to the HPF/YfiA ribosome-associated protein family. Long HPF subfamily.</text>
</comment>
<dbReference type="Pfam" id="PF16321">
    <property type="entry name" value="Ribosom_S30AE_C"/>
    <property type="match status" value="1"/>
</dbReference>
<dbReference type="InterPro" id="IPR038416">
    <property type="entry name" value="Ribosom_S30AE_C_sf"/>
</dbReference>
<reference evidence="8 9" key="1">
    <citation type="submission" date="2019-11" db="EMBL/GenBank/DDBJ databases">
        <title>Terrilactibacillus tamarindus sp. nov. BCM23-1 isolated from bark of Tamarindus indica.</title>
        <authorList>
            <person name="Kingkaew E."/>
            <person name="Tanasupawat S."/>
        </authorList>
    </citation>
    <scope>NUCLEOTIDE SEQUENCE [LARGE SCALE GENOMIC DNA]</scope>
    <source>
        <strain evidence="8 9">BCM23-1</strain>
    </source>
</reference>
<evidence type="ECO:0000259" key="7">
    <source>
        <dbReference type="Pfam" id="PF16321"/>
    </source>
</evidence>
<keyword evidence="2 6" id="KW-0810">Translation regulation</keyword>
<dbReference type="FunFam" id="3.30.505.50:FF:000001">
    <property type="entry name" value="Ribosome hibernation promoting factor"/>
    <property type="match status" value="1"/>
</dbReference>
<evidence type="ECO:0000313" key="9">
    <source>
        <dbReference type="Proteomes" id="UP000440978"/>
    </source>
</evidence>
<keyword evidence="9" id="KW-1185">Reference proteome</keyword>
<sequence>MNFNIRGENIEVTSALKDYAEKKISKLDRYFDSPPVSEVRVNMRVHNNDQVIEVTIPMQGLLLRAEESNTDLYAAIDSVVSKLERQTKKYKTKVNRKSRNLSKDAQLNAFNSMTATTVAVKEEVRDSAFEVVRNKRFNLKPMDAEEAILQMNMLGHNFFVFTNAETNETSVVYKRKDGKYGLIDTE</sequence>
<dbReference type="GO" id="GO:0045900">
    <property type="term" value="P:negative regulation of translational elongation"/>
    <property type="evidence" value="ECO:0007669"/>
    <property type="project" value="TreeGrafter"/>
</dbReference>
<dbReference type="RefSeq" id="WP_155217776.1">
    <property type="nucleotide sequence ID" value="NZ_WNHB01000007.1"/>
</dbReference>
<comment type="subunit">
    <text evidence="4">Associates exclusively with 100S ribosomes, which are dimers of 70S ribosomes.</text>
</comment>
<comment type="similarity">
    <text evidence="3">Belongs to the HPF/YfiA ribosome-associated protein family. Short HPF subfamily.</text>
</comment>
<dbReference type="HAMAP" id="MF_00839">
    <property type="entry name" value="HPF"/>
    <property type="match status" value="1"/>
</dbReference>
<comment type="subcellular location">
    <subcellularLocation>
        <location evidence="6">Cytoplasm</location>
    </subcellularLocation>
</comment>
<protein>
    <recommendedName>
        <fullName evidence="5 6">Ribosome hibernation promoting factor</fullName>
        <shortName evidence="6">HPF</shortName>
    </recommendedName>
</protein>
<evidence type="ECO:0000256" key="2">
    <source>
        <dbReference type="ARBA" id="ARBA00022845"/>
    </source>
</evidence>
<dbReference type="CDD" id="cd00552">
    <property type="entry name" value="RaiA"/>
    <property type="match status" value="1"/>
</dbReference>
<evidence type="ECO:0000256" key="4">
    <source>
        <dbReference type="ARBA" id="ARBA00038695"/>
    </source>
</evidence>
<evidence type="ECO:0000256" key="6">
    <source>
        <dbReference type="HAMAP-Rule" id="MF_00839"/>
    </source>
</evidence>
<comment type="caution">
    <text evidence="8">The sequence shown here is derived from an EMBL/GenBank/DDBJ whole genome shotgun (WGS) entry which is preliminary data.</text>
</comment>
<name>A0A6N8CU48_9BACI</name>
<dbReference type="InterPro" id="IPR034694">
    <property type="entry name" value="HPF_long/plastid"/>
</dbReference>
<dbReference type="InterPro" id="IPR050574">
    <property type="entry name" value="HPF/YfiA_ribosome-assoc"/>
</dbReference>
<comment type="subunit">
    <text evidence="6">Interacts with 100S ribosomes.</text>
</comment>
<dbReference type="PANTHER" id="PTHR33231:SF1">
    <property type="entry name" value="30S RIBOSOMAL PROTEIN"/>
    <property type="match status" value="1"/>
</dbReference>
<comment type="function">
    <text evidence="6">Required for dimerization of active 70S ribosomes into 100S ribosomes in stationary phase; 100S ribosomes are translationally inactive and sometimes present during exponential growth.</text>
</comment>
<evidence type="ECO:0000256" key="5">
    <source>
        <dbReference type="ARBA" id="ARBA00041148"/>
    </source>
</evidence>
<evidence type="ECO:0000313" key="8">
    <source>
        <dbReference type="EMBL" id="MTT31576.1"/>
    </source>
</evidence>
<dbReference type="FunFam" id="3.30.160.100:FF:000001">
    <property type="entry name" value="Ribosome hibernation promoting factor"/>
    <property type="match status" value="1"/>
</dbReference>
<dbReference type="Gene3D" id="3.30.160.100">
    <property type="entry name" value="Ribosome hibernation promotion factor-like"/>
    <property type="match status" value="1"/>
</dbReference>
<gene>
    <name evidence="8" type="primary">raiA</name>
    <name evidence="6" type="synonym">hpf</name>
    <name evidence="8" type="ORF">GMB86_06050</name>
</gene>
<dbReference type="InterPro" id="IPR032528">
    <property type="entry name" value="Ribosom_S30AE_C"/>
</dbReference>
<dbReference type="SUPFAM" id="SSF69754">
    <property type="entry name" value="Ribosome binding protein Y (YfiA homologue)"/>
    <property type="match status" value="1"/>
</dbReference>
<keyword evidence="1 6" id="KW-0963">Cytoplasm</keyword>
<accession>A0A6N8CU48</accession>
<dbReference type="GO" id="GO:0022627">
    <property type="term" value="C:cytosolic small ribosomal subunit"/>
    <property type="evidence" value="ECO:0007669"/>
    <property type="project" value="TreeGrafter"/>
</dbReference>
<dbReference type="Pfam" id="PF02482">
    <property type="entry name" value="Ribosomal_S30AE"/>
    <property type="match status" value="1"/>
</dbReference>
<proteinExistence type="inferred from homology"/>
<evidence type="ECO:0000256" key="3">
    <source>
        <dbReference type="ARBA" id="ARBA00038434"/>
    </source>
</evidence>
<dbReference type="NCBIfam" id="TIGR00741">
    <property type="entry name" value="yfiA"/>
    <property type="match status" value="1"/>
</dbReference>
<organism evidence="8 9">
    <name type="scientific">Terrilactibacillus tamarindi</name>
    <dbReference type="NCBI Taxonomy" id="2599694"/>
    <lineage>
        <taxon>Bacteria</taxon>
        <taxon>Bacillati</taxon>
        <taxon>Bacillota</taxon>
        <taxon>Bacilli</taxon>
        <taxon>Bacillales</taxon>
        <taxon>Bacillaceae</taxon>
        <taxon>Terrilactibacillus</taxon>
    </lineage>
</organism>
<dbReference type="GO" id="GO:0043024">
    <property type="term" value="F:ribosomal small subunit binding"/>
    <property type="evidence" value="ECO:0007669"/>
    <property type="project" value="TreeGrafter"/>
</dbReference>
<dbReference type="EMBL" id="WNHB01000007">
    <property type="protein sequence ID" value="MTT31576.1"/>
    <property type="molecule type" value="Genomic_DNA"/>
</dbReference>
<dbReference type="InterPro" id="IPR003489">
    <property type="entry name" value="RHF/RaiA"/>
</dbReference>
<dbReference type="Gene3D" id="3.30.505.50">
    <property type="entry name" value="Sigma 54 modulation/S30EA ribosomal protein, C-terminal domain"/>
    <property type="match status" value="1"/>
</dbReference>
<feature type="domain" description="Sigma 54 modulation/S30EA ribosomal protein C-terminal" evidence="7">
    <location>
        <begin position="128"/>
        <end position="182"/>
    </location>
</feature>
<dbReference type="OrthoDB" id="9794975at2"/>